<dbReference type="GO" id="GO:0070125">
    <property type="term" value="P:mitochondrial translational elongation"/>
    <property type="evidence" value="ECO:0007669"/>
    <property type="project" value="TreeGrafter"/>
</dbReference>
<evidence type="ECO:0000313" key="11">
    <source>
        <dbReference type="Ensembl" id="ENSAZOP00000025760.1"/>
    </source>
</evidence>
<dbReference type="GO" id="GO:0005762">
    <property type="term" value="C:mitochondrial large ribosomal subunit"/>
    <property type="evidence" value="ECO:0007669"/>
    <property type="project" value="TreeGrafter"/>
</dbReference>
<protein>
    <recommendedName>
        <fullName evidence="8">Large ribosomal subunit protein mL44</fullName>
    </recommendedName>
</protein>
<dbReference type="GO" id="GO:0004525">
    <property type="term" value="F:ribonuclease III activity"/>
    <property type="evidence" value="ECO:0007669"/>
    <property type="project" value="InterPro"/>
</dbReference>
<dbReference type="Ensembl" id="ENSAZOT00000027625.1">
    <property type="protein sequence ID" value="ENSAZOP00000025760.1"/>
    <property type="gene ID" value="ENSAZOG00000016488.1"/>
</dbReference>
<dbReference type="InterPro" id="IPR055189">
    <property type="entry name" value="RM44_endonuclase"/>
</dbReference>
<evidence type="ECO:0000256" key="5">
    <source>
        <dbReference type="ARBA" id="ARBA00023128"/>
    </source>
</evidence>
<comment type="similarity">
    <text evidence="7">Belongs to the ribonuclease III family. Mitochondrion-specific ribosomal protein mL44 subfamily.</text>
</comment>
<dbReference type="InterPro" id="IPR044444">
    <property type="entry name" value="Ribosomal_mL44_DSRM_metazoa"/>
</dbReference>
<evidence type="ECO:0000256" key="1">
    <source>
        <dbReference type="ARBA" id="ARBA00004173"/>
    </source>
</evidence>
<evidence type="ECO:0000259" key="10">
    <source>
        <dbReference type="Pfam" id="PF22935"/>
    </source>
</evidence>
<dbReference type="GO" id="GO:0070877">
    <property type="term" value="C:microprocessor complex"/>
    <property type="evidence" value="ECO:0007669"/>
    <property type="project" value="TreeGrafter"/>
</dbReference>
<reference evidence="11" key="2">
    <citation type="submission" date="2025-09" db="UniProtKB">
        <authorList>
            <consortium name="Ensembl"/>
        </authorList>
    </citation>
    <scope>IDENTIFICATION</scope>
</reference>
<keyword evidence="12" id="KW-1185">Reference proteome</keyword>
<dbReference type="Proteomes" id="UP000694549">
    <property type="component" value="Unplaced"/>
</dbReference>
<evidence type="ECO:0000259" key="9">
    <source>
        <dbReference type="Pfam" id="PF22892"/>
    </source>
</evidence>
<evidence type="ECO:0000256" key="7">
    <source>
        <dbReference type="ARBA" id="ARBA00024034"/>
    </source>
</evidence>
<dbReference type="GO" id="GO:0006396">
    <property type="term" value="P:RNA processing"/>
    <property type="evidence" value="ECO:0007669"/>
    <property type="project" value="InterPro"/>
</dbReference>
<evidence type="ECO:0000256" key="2">
    <source>
        <dbReference type="ARBA" id="ARBA00022884"/>
    </source>
</evidence>
<comment type="subcellular location">
    <subcellularLocation>
        <location evidence="1">Mitochondrion</location>
    </subcellularLocation>
</comment>
<dbReference type="AlphaFoldDB" id="A0A8B9VSM9"/>
<dbReference type="FunFam" id="3.30.160.20:FF:000037">
    <property type="entry name" value="39S ribosomal protein L44, mitochondrial"/>
    <property type="match status" value="1"/>
</dbReference>
<keyword evidence="6" id="KW-0687">Ribonucleoprotein</keyword>
<feature type="domain" description="Large ribosomal subunit protein mL44 endonuclease" evidence="10">
    <location>
        <begin position="137"/>
        <end position="272"/>
    </location>
</feature>
<evidence type="ECO:0000256" key="4">
    <source>
        <dbReference type="ARBA" id="ARBA00022980"/>
    </source>
</evidence>
<dbReference type="Gene3D" id="1.10.1520.10">
    <property type="entry name" value="Ribonuclease III domain"/>
    <property type="match status" value="1"/>
</dbReference>
<feature type="domain" description="Large ribosomal subunit protein mL44 dsRNA binding" evidence="9">
    <location>
        <begin position="302"/>
        <end position="395"/>
    </location>
</feature>
<dbReference type="SUPFAM" id="SSF69065">
    <property type="entry name" value="RNase III domain-like"/>
    <property type="match status" value="1"/>
</dbReference>
<evidence type="ECO:0000313" key="12">
    <source>
        <dbReference type="Proteomes" id="UP000694549"/>
    </source>
</evidence>
<sequence>MELLLRELKNKKKKRLCVVNEFLTRWGAGGGSPPSALSAAPQRSRRARTVCGRQRAGPGAFPRRAASLLRPAMATGLGALLRASRRLLAAAGAGPGAVRAAHGPAPPRAKKRWLRAYLEQQRLEAPPRRRSEQPGWDYHAEIQAFSRRLQEDFSLDLLKTAFVNPCYVQSEEARRRQLGLEAGAAALALRDNGELCARGLPFARSQLGRCLQAAHPALPAPGTAALVAFLTGPELVAEVSRGLALQDLALCAQFPVPPPVLHRTFFAVVGALLGSSGPERTGIFLRDFLMPHLIGKDLFEIWEVVNPMGLLVEELTKRNISSPEPRITRQLGVNTVLPLYFVGLYCDKKMIAEGPGETLLAAEEEAARVALRKLYGYTENRRPWDYSKPKQGWTAEKAISSN</sequence>
<keyword evidence="3" id="KW-0809">Transit peptide</keyword>
<dbReference type="Pfam" id="PF22935">
    <property type="entry name" value="RM44_endonuclase"/>
    <property type="match status" value="1"/>
</dbReference>
<keyword evidence="4" id="KW-0689">Ribosomal protein</keyword>
<evidence type="ECO:0000256" key="3">
    <source>
        <dbReference type="ARBA" id="ARBA00022946"/>
    </source>
</evidence>
<proteinExistence type="inferred from homology"/>
<dbReference type="CDD" id="cd19874">
    <property type="entry name" value="DSRM_MRPL44"/>
    <property type="match status" value="1"/>
</dbReference>
<evidence type="ECO:0000256" key="6">
    <source>
        <dbReference type="ARBA" id="ARBA00023274"/>
    </source>
</evidence>
<organism evidence="11 12">
    <name type="scientific">Anas zonorhyncha</name>
    <name type="common">Eastern spot-billed duck</name>
    <dbReference type="NCBI Taxonomy" id="75864"/>
    <lineage>
        <taxon>Eukaryota</taxon>
        <taxon>Metazoa</taxon>
        <taxon>Chordata</taxon>
        <taxon>Craniata</taxon>
        <taxon>Vertebrata</taxon>
        <taxon>Euteleostomi</taxon>
        <taxon>Archelosauria</taxon>
        <taxon>Archosauria</taxon>
        <taxon>Dinosauria</taxon>
        <taxon>Saurischia</taxon>
        <taxon>Theropoda</taxon>
        <taxon>Coelurosauria</taxon>
        <taxon>Aves</taxon>
        <taxon>Neognathae</taxon>
        <taxon>Galloanserae</taxon>
        <taxon>Anseriformes</taxon>
        <taxon>Anatidae</taxon>
        <taxon>Anatinae</taxon>
        <taxon>Anas</taxon>
    </lineage>
</organism>
<keyword evidence="2" id="KW-0694">RNA-binding</keyword>
<dbReference type="Pfam" id="PF22892">
    <property type="entry name" value="DSRM_MRPL44"/>
    <property type="match status" value="1"/>
</dbReference>
<reference evidence="11" key="1">
    <citation type="submission" date="2025-08" db="UniProtKB">
        <authorList>
            <consortium name="Ensembl"/>
        </authorList>
    </citation>
    <scope>IDENTIFICATION</scope>
</reference>
<dbReference type="Gene3D" id="3.30.160.20">
    <property type="match status" value="1"/>
</dbReference>
<keyword evidence="5" id="KW-0496">Mitochondrion</keyword>
<dbReference type="SUPFAM" id="SSF54768">
    <property type="entry name" value="dsRNA-binding domain-like"/>
    <property type="match status" value="1"/>
</dbReference>
<accession>A0A8B9VSM9</accession>
<name>A0A8B9VSM9_9AVES</name>
<dbReference type="GO" id="GO:0003725">
    <property type="term" value="F:double-stranded RNA binding"/>
    <property type="evidence" value="ECO:0007669"/>
    <property type="project" value="InterPro"/>
</dbReference>
<dbReference type="PANTHER" id="PTHR11207">
    <property type="entry name" value="RIBONUCLEASE III"/>
    <property type="match status" value="1"/>
</dbReference>
<dbReference type="PANTHER" id="PTHR11207:SF5">
    <property type="entry name" value="LARGE RIBOSOMAL SUBUNIT PROTEIN ML44"/>
    <property type="match status" value="1"/>
</dbReference>
<dbReference type="InterPro" id="IPR036389">
    <property type="entry name" value="RNase_III_sf"/>
</dbReference>
<evidence type="ECO:0000256" key="8">
    <source>
        <dbReference type="ARBA" id="ARBA00035187"/>
    </source>
</evidence>